<proteinExistence type="predicted"/>
<dbReference type="RefSeq" id="WP_106758215.1">
    <property type="nucleotide sequence ID" value="NZ_PXWF02000239.1"/>
</dbReference>
<organism evidence="1 2">
    <name type="scientific">Massilia glaciei</name>
    <dbReference type="NCBI Taxonomy" id="1524097"/>
    <lineage>
        <taxon>Bacteria</taxon>
        <taxon>Pseudomonadati</taxon>
        <taxon>Pseudomonadota</taxon>
        <taxon>Betaproteobacteria</taxon>
        <taxon>Burkholderiales</taxon>
        <taxon>Oxalobacteraceae</taxon>
        <taxon>Telluria group</taxon>
        <taxon>Massilia</taxon>
    </lineage>
</organism>
<dbReference type="EMBL" id="PXWF02000239">
    <property type="protein sequence ID" value="PWF46818.1"/>
    <property type="molecule type" value="Genomic_DNA"/>
</dbReference>
<keyword evidence="2" id="KW-1185">Reference proteome</keyword>
<sequence>MAVIKSEVISAVVESYVKAAQQSLANWKMLSFAYTVNVMDLSFVHAHAFVFNRSLAETLRAAKAQS</sequence>
<dbReference type="AlphaFoldDB" id="A0A2U2HIZ1"/>
<dbReference type="Proteomes" id="UP000241421">
    <property type="component" value="Unassembled WGS sequence"/>
</dbReference>
<accession>A0A2U2HIZ1</accession>
<comment type="caution">
    <text evidence="1">The sequence shown here is derived from an EMBL/GenBank/DDBJ whole genome shotgun (WGS) entry which is preliminary data.</text>
</comment>
<evidence type="ECO:0000313" key="1">
    <source>
        <dbReference type="EMBL" id="PWF46818.1"/>
    </source>
</evidence>
<evidence type="ECO:0000313" key="2">
    <source>
        <dbReference type="Proteomes" id="UP000241421"/>
    </source>
</evidence>
<name>A0A2U2HIZ1_9BURK</name>
<gene>
    <name evidence="1" type="ORF">C7C56_015175</name>
</gene>
<protein>
    <submittedName>
        <fullName evidence="1">Uncharacterized protein</fullName>
    </submittedName>
</protein>
<reference evidence="1 2" key="1">
    <citation type="submission" date="2018-04" db="EMBL/GenBank/DDBJ databases">
        <title>Massilia violaceinigra sp. nov., a novel purple-pigmented bacterium isolated from Tianshan glacier, Xinjiang, China.</title>
        <authorList>
            <person name="Wang H."/>
        </authorList>
    </citation>
    <scope>NUCLEOTIDE SEQUENCE [LARGE SCALE GENOMIC DNA]</scope>
    <source>
        <strain evidence="1 2">B448-2</strain>
    </source>
</reference>